<evidence type="ECO:0000313" key="2">
    <source>
        <dbReference type="EMBL" id="MEY6432908.1"/>
    </source>
</evidence>
<proteinExistence type="predicted"/>
<feature type="region of interest" description="Disordered" evidence="1">
    <location>
        <begin position="101"/>
        <end position="122"/>
    </location>
</feature>
<evidence type="ECO:0000313" key="3">
    <source>
        <dbReference type="Proteomes" id="UP001564408"/>
    </source>
</evidence>
<dbReference type="Proteomes" id="UP001564408">
    <property type="component" value="Unassembled WGS sequence"/>
</dbReference>
<dbReference type="Gene3D" id="3.30.160.100">
    <property type="entry name" value="Ribosome hibernation promotion factor-like"/>
    <property type="match status" value="1"/>
</dbReference>
<name>A0ABV4BHF6_9GAMM</name>
<protein>
    <submittedName>
        <fullName evidence="2">HPF/RaiA family ribosome-associated protein</fullName>
    </submittedName>
</protein>
<dbReference type="EMBL" id="JBDKXB010000013">
    <property type="protein sequence ID" value="MEY6432908.1"/>
    <property type="molecule type" value="Genomic_DNA"/>
</dbReference>
<keyword evidence="3" id="KW-1185">Reference proteome</keyword>
<gene>
    <name evidence="2" type="ORF">ABC977_10855</name>
</gene>
<dbReference type="SUPFAM" id="SSF69754">
    <property type="entry name" value="Ribosome binding protein Y (YfiA homologue)"/>
    <property type="match status" value="1"/>
</dbReference>
<sequence>MQIQINTDRHTEGVEDLAVWARGVVEQALSHASDRITRVEVHLSDQSGDKSGHDDKRCMMEARLEGRRPIAVTHQAATMDLAVNGAAEKLAGAIESILGRLRDQRHRQADPLLDAAPSPDER</sequence>
<accession>A0ABV4BHF6</accession>
<organism evidence="2 3">
    <name type="scientific">Thioalkalicoccus limnaeus</name>
    <dbReference type="NCBI Taxonomy" id="120681"/>
    <lineage>
        <taxon>Bacteria</taxon>
        <taxon>Pseudomonadati</taxon>
        <taxon>Pseudomonadota</taxon>
        <taxon>Gammaproteobacteria</taxon>
        <taxon>Chromatiales</taxon>
        <taxon>Chromatiaceae</taxon>
        <taxon>Thioalkalicoccus</taxon>
    </lineage>
</organism>
<reference evidence="2 3" key="1">
    <citation type="submission" date="2024-05" db="EMBL/GenBank/DDBJ databases">
        <title>Genome Sequence and Characterization of the New Strain Purple Sulfur Bacterium of Genus Thioalkalicoccus.</title>
        <authorList>
            <person name="Bryantseva I.A."/>
            <person name="Kyndt J.A."/>
            <person name="Imhoff J.F."/>
        </authorList>
    </citation>
    <scope>NUCLEOTIDE SEQUENCE [LARGE SCALE GENOMIC DNA]</scope>
    <source>
        <strain evidence="2 3">Um2</strain>
    </source>
</reference>
<evidence type="ECO:0000256" key="1">
    <source>
        <dbReference type="SAM" id="MobiDB-lite"/>
    </source>
</evidence>
<dbReference type="Pfam" id="PF02482">
    <property type="entry name" value="Ribosomal_S30AE"/>
    <property type="match status" value="1"/>
</dbReference>
<dbReference type="InterPro" id="IPR003489">
    <property type="entry name" value="RHF/RaiA"/>
</dbReference>
<dbReference type="RefSeq" id="WP_369667294.1">
    <property type="nucleotide sequence ID" value="NZ_JBDKXB010000013.1"/>
</dbReference>
<comment type="caution">
    <text evidence="2">The sequence shown here is derived from an EMBL/GenBank/DDBJ whole genome shotgun (WGS) entry which is preliminary data.</text>
</comment>
<dbReference type="InterPro" id="IPR036567">
    <property type="entry name" value="RHF-like"/>
</dbReference>